<dbReference type="AlphaFoldDB" id="A0A7I8W4C6"/>
<dbReference type="InterPro" id="IPR057721">
    <property type="entry name" value="BCD1_alpha/beta"/>
</dbReference>
<dbReference type="InterPro" id="IPR007529">
    <property type="entry name" value="Znf_HIT"/>
</dbReference>
<name>A0A7I8W4C6_9ANNE</name>
<dbReference type="FunFam" id="3.30.60.190:FF:000001">
    <property type="entry name" value="box C/D snoRNA protein 1"/>
    <property type="match status" value="1"/>
</dbReference>
<evidence type="ECO:0000256" key="4">
    <source>
        <dbReference type="ARBA" id="ARBA00022723"/>
    </source>
</evidence>
<dbReference type="PANTHER" id="PTHR13483">
    <property type="entry name" value="BOX C_D SNORNA PROTEIN 1-RELATED"/>
    <property type="match status" value="1"/>
</dbReference>
<dbReference type="InterPro" id="IPR051639">
    <property type="entry name" value="BCD1"/>
</dbReference>
<evidence type="ECO:0000256" key="9">
    <source>
        <dbReference type="ARBA" id="ARBA00049654"/>
    </source>
</evidence>
<keyword evidence="16" id="KW-1185">Reference proteome</keyword>
<organism evidence="15 16">
    <name type="scientific">Dimorphilus gyrociliatus</name>
    <dbReference type="NCBI Taxonomy" id="2664684"/>
    <lineage>
        <taxon>Eukaryota</taxon>
        <taxon>Metazoa</taxon>
        <taxon>Spiralia</taxon>
        <taxon>Lophotrochozoa</taxon>
        <taxon>Annelida</taxon>
        <taxon>Polychaeta</taxon>
        <taxon>Polychaeta incertae sedis</taxon>
        <taxon>Dinophilidae</taxon>
        <taxon>Dimorphilus</taxon>
    </lineage>
</organism>
<reference evidence="15 16" key="1">
    <citation type="submission" date="2020-08" db="EMBL/GenBank/DDBJ databases">
        <authorList>
            <person name="Hejnol A."/>
        </authorList>
    </citation>
    <scope>NUCLEOTIDE SEQUENCE [LARGE SCALE GENOMIC DNA]</scope>
</reference>
<evidence type="ECO:0000256" key="8">
    <source>
        <dbReference type="ARBA" id="ARBA00049598"/>
    </source>
</evidence>
<dbReference type="CDD" id="cd23023">
    <property type="entry name" value="zf-HIT_BCD1"/>
    <property type="match status" value="1"/>
</dbReference>
<evidence type="ECO:0000256" key="5">
    <source>
        <dbReference type="ARBA" id="ARBA00022771"/>
    </source>
</evidence>
<dbReference type="EMBL" id="CAJFCJ010000019">
    <property type="protein sequence ID" value="CAD5123048.1"/>
    <property type="molecule type" value="Genomic_DNA"/>
</dbReference>
<keyword evidence="3" id="KW-0597">Phosphoprotein</keyword>
<evidence type="ECO:0000259" key="14">
    <source>
        <dbReference type="PROSITE" id="PS51083"/>
    </source>
</evidence>
<dbReference type="Gene3D" id="3.30.60.190">
    <property type="match status" value="1"/>
</dbReference>
<dbReference type="GO" id="GO:0008270">
    <property type="term" value="F:zinc ion binding"/>
    <property type="evidence" value="ECO:0007669"/>
    <property type="project" value="UniProtKB-UniRule"/>
</dbReference>
<evidence type="ECO:0000256" key="13">
    <source>
        <dbReference type="PROSITE-ProRule" id="PRU00453"/>
    </source>
</evidence>
<evidence type="ECO:0000256" key="1">
    <source>
        <dbReference type="ARBA" id="ARBA00022499"/>
    </source>
</evidence>
<dbReference type="Pfam" id="PF25790">
    <property type="entry name" value="BCD1"/>
    <property type="match status" value="1"/>
</dbReference>
<keyword evidence="6" id="KW-0862">Zinc</keyword>
<keyword evidence="4" id="KW-0479">Metal-binding</keyword>
<evidence type="ECO:0000313" key="15">
    <source>
        <dbReference type="EMBL" id="CAD5123048.1"/>
    </source>
</evidence>
<evidence type="ECO:0000256" key="2">
    <source>
        <dbReference type="ARBA" id="ARBA00022517"/>
    </source>
</evidence>
<dbReference type="Pfam" id="PF04438">
    <property type="entry name" value="zf-HIT"/>
    <property type="match status" value="1"/>
</dbReference>
<comment type="subunit">
    <text evidence="10">Interacts with FBL, SNU13, NOP58, NUFIP1, RUVBL1, RUVBL2 and TAF9. Interacts (via HIT-type zinc finger) with the RUVBL1/RUVBL2 complex in the presence of ADP.</text>
</comment>
<dbReference type="GO" id="GO:0005634">
    <property type="term" value="C:nucleus"/>
    <property type="evidence" value="ECO:0007669"/>
    <property type="project" value="TreeGrafter"/>
</dbReference>
<dbReference type="GO" id="GO:0000492">
    <property type="term" value="P:box C/D snoRNP assembly"/>
    <property type="evidence" value="ECO:0007669"/>
    <property type="project" value="TreeGrafter"/>
</dbReference>
<keyword evidence="7" id="KW-0832">Ubl conjugation</keyword>
<dbReference type="GO" id="GO:0070761">
    <property type="term" value="C:pre-snoRNP complex"/>
    <property type="evidence" value="ECO:0007669"/>
    <property type="project" value="TreeGrafter"/>
</dbReference>
<evidence type="ECO:0000256" key="6">
    <source>
        <dbReference type="ARBA" id="ARBA00022833"/>
    </source>
</evidence>
<keyword evidence="2" id="KW-0690">Ribosome biogenesis</keyword>
<dbReference type="Proteomes" id="UP000549394">
    <property type="component" value="Unassembled WGS sequence"/>
</dbReference>
<keyword evidence="1" id="KW-1017">Isopeptide bond</keyword>
<evidence type="ECO:0000256" key="12">
    <source>
        <dbReference type="ARBA" id="ARBA00077531"/>
    </source>
</evidence>
<dbReference type="PANTHER" id="PTHR13483:SF3">
    <property type="entry name" value="BOX C_D SNORNA PROTEIN 1"/>
    <property type="match status" value="1"/>
</dbReference>
<evidence type="ECO:0000256" key="3">
    <source>
        <dbReference type="ARBA" id="ARBA00022553"/>
    </source>
</evidence>
<gene>
    <name evidence="15" type="ORF">DGYR_LOCUS10774</name>
</gene>
<keyword evidence="5 13" id="KW-0863">Zinc-finger</keyword>
<proteinExistence type="inferred from homology"/>
<dbReference type="GO" id="GO:0000463">
    <property type="term" value="P:maturation of LSU-rRNA from tricistronic rRNA transcript (SSU-rRNA, 5.8S rRNA, LSU-rRNA)"/>
    <property type="evidence" value="ECO:0007669"/>
    <property type="project" value="TreeGrafter"/>
</dbReference>
<dbReference type="SUPFAM" id="SSF144232">
    <property type="entry name" value="HIT/MYND zinc finger-like"/>
    <property type="match status" value="1"/>
</dbReference>
<dbReference type="PROSITE" id="PS51083">
    <property type="entry name" value="ZF_HIT"/>
    <property type="match status" value="1"/>
</dbReference>
<evidence type="ECO:0000256" key="10">
    <source>
        <dbReference type="ARBA" id="ARBA00061949"/>
    </source>
</evidence>
<comment type="function">
    <text evidence="8">Required for box C/D snoRNAs accumulation involved in snoRNA processing, snoRNA transport to the nucleolus and ribosome biogenesis.</text>
</comment>
<evidence type="ECO:0000256" key="11">
    <source>
        <dbReference type="ARBA" id="ARBA00068630"/>
    </source>
</evidence>
<feature type="domain" description="HIT-type" evidence="14">
    <location>
        <begin position="10"/>
        <end position="44"/>
    </location>
</feature>
<dbReference type="OrthoDB" id="272357at2759"/>
<protein>
    <recommendedName>
        <fullName evidence="11">Box C/D snoRNA protein 1</fullName>
    </recommendedName>
    <alternativeName>
        <fullName evidence="12">Zinc finger HIT domain-containing protein 6</fullName>
    </alternativeName>
</protein>
<accession>A0A7I8W4C6</accession>
<dbReference type="GO" id="GO:0048254">
    <property type="term" value="P:snoRNA localization"/>
    <property type="evidence" value="ECO:0007669"/>
    <property type="project" value="TreeGrafter"/>
</dbReference>
<sequence>MSDNERHKKCEVCNEKQSKYTCPKCSVRTCSLECVKQHKKAVDCDGKRDKTAYLSLDKFNDNVLYSDYYFLEDVNRAVENSERGPRHSNRLKLPEKRERLCKNAKKIGVTLEFLPKGMAKNRRNKSFYNNEFMGDTKLKEAFTNFTSERNPVIKHKIEELTNKSDYKGIFFVLFRAEKSNGNR</sequence>
<comment type="caution">
    <text evidence="15">The sequence shown here is derived from an EMBL/GenBank/DDBJ whole genome shotgun (WGS) entry which is preliminary data.</text>
</comment>
<evidence type="ECO:0000256" key="7">
    <source>
        <dbReference type="ARBA" id="ARBA00022843"/>
    </source>
</evidence>
<comment type="similarity">
    <text evidence="9">Belongs to the BCD1 family.</text>
</comment>
<evidence type="ECO:0000313" key="16">
    <source>
        <dbReference type="Proteomes" id="UP000549394"/>
    </source>
</evidence>